<evidence type="ECO:0000313" key="2">
    <source>
        <dbReference type="Proteomes" id="UP000267342"/>
    </source>
</evidence>
<dbReference type="Proteomes" id="UP000267342">
    <property type="component" value="Chromosome"/>
</dbReference>
<keyword evidence="2" id="KW-1185">Reference proteome</keyword>
<protein>
    <submittedName>
        <fullName evidence="1">Protein implicated in iron transport</fullName>
    </submittedName>
</protein>
<sequence>MSKQQPVYMRAVRLVDPTTGAEVSAFIPASATDANIVRERGVKIGTTLRCDMKQPRNLQFHRLAHALGQLVAQNIDDFNGKNAHDALKKLQTDSGVECDITHTDVPGFGVLVSKQPRSIAFDRMDQGRFFQLMSELCTYIAKTYWPQCTAEQIEEMALAMVQERAA</sequence>
<accession>A0A348HED8</accession>
<name>A0A348HED8_9GAMM</name>
<dbReference type="EMBL" id="AP018933">
    <property type="protein sequence ID" value="BBG29990.1"/>
    <property type="molecule type" value="Genomic_DNA"/>
</dbReference>
<dbReference type="STRING" id="1123510.GCA_000620025_01380"/>
<reference evidence="1 2" key="1">
    <citation type="submission" date="2018-09" db="EMBL/GenBank/DDBJ databases">
        <title>Zymobacter palmae IAM14233 (=T109) whole genome analysis.</title>
        <authorList>
            <person name="Yanase H."/>
        </authorList>
    </citation>
    <scope>NUCLEOTIDE SEQUENCE [LARGE SCALE GENOMIC DNA]</scope>
    <source>
        <strain evidence="1 2">IAM14233</strain>
    </source>
</reference>
<gene>
    <name evidence="1" type="ORF">ZBT109_1230</name>
</gene>
<evidence type="ECO:0000313" key="1">
    <source>
        <dbReference type="EMBL" id="BBG29990.1"/>
    </source>
</evidence>
<dbReference type="KEGG" id="zpl:ZBT109_1230"/>
<dbReference type="RefSeq" id="WP_027704787.1">
    <property type="nucleotide sequence ID" value="NZ_AP018933.1"/>
</dbReference>
<dbReference type="AlphaFoldDB" id="A0A348HED8"/>
<dbReference type="OrthoDB" id="6949755at2"/>
<organism evidence="1 2">
    <name type="scientific">Zymobacter palmae</name>
    <dbReference type="NCBI Taxonomy" id="33074"/>
    <lineage>
        <taxon>Bacteria</taxon>
        <taxon>Pseudomonadati</taxon>
        <taxon>Pseudomonadota</taxon>
        <taxon>Gammaproteobacteria</taxon>
        <taxon>Oceanospirillales</taxon>
        <taxon>Halomonadaceae</taxon>
        <taxon>Zymobacter group</taxon>
        <taxon>Zymobacter</taxon>
    </lineage>
</organism>
<proteinExistence type="predicted"/>